<evidence type="ECO:0000313" key="3">
    <source>
        <dbReference type="Proteomes" id="UP000012046"/>
    </source>
</evidence>
<proteinExistence type="predicted"/>
<dbReference type="PATRIC" id="fig|1129374.4.peg.2222"/>
<evidence type="ECO:0000256" key="1">
    <source>
        <dbReference type="SAM" id="Phobius"/>
    </source>
</evidence>
<feature type="transmembrane region" description="Helical" evidence="1">
    <location>
        <begin position="12"/>
        <end position="33"/>
    </location>
</feature>
<keyword evidence="1" id="KW-0812">Transmembrane</keyword>
<accession>H3ZFL8</accession>
<protein>
    <recommendedName>
        <fullName evidence="4">DUF2569 domain-containing protein</fullName>
    </recommendedName>
</protein>
<feature type="transmembrane region" description="Helical" evidence="1">
    <location>
        <begin position="132"/>
        <end position="148"/>
    </location>
</feature>
<keyword evidence="3" id="KW-1185">Reference proteome</keyword>
<evidence type="ECO:0000313" key="2">
    <source>
        <dbReference type="EMBL" id="EHR40630.1"/>
    </source>
</evidence>
<gene>
    <name evidence="2" type="ORF">AJE_11204</name>
</gene>
<dbReference type="InterPro" id="IPR019690">
    <property type="entry name" value="DUF2569"/>
</dbReference>
<feature type="transmembrane region" description="Helical" evidence="1">
    <location>
        <begin position="59"/>
        <end position="83"/>
    </location>
</feature>
<dbReference type="EMBL" id="AHTH01000037">
    <property type="protein sequence ID" value="EHR40630.1"/>
    <property type="molecule type" value="Genomic_DNA"/>
</dbReference>
<dbReference type="AlphaFoldDB" id="H3ZFL8"/>
<keyword evidence="1" id="KW-0472">Membrane</keyword>
<name>H3ZFL8_9ALTE</name>
<dbReference type="Pfam" id="PF10754">
    <property type="entry name" value="DUF2569"/>
    <property type="match status" value="1"/>
</dbReference>
<dbReference type="Proteomes" id="UP000012046">
    <property type="component" value="Unassembled WGS sequence"/>
</dbReference>
<dbReference type="STRING" id="1129374.AJE_11204"/>
<sequence>MSDKMEARQLGGWLILVGIGIVVSPFKISLLIYNTYPELFNVDIWRTLTSPESAHYNPFWAPFIFTELAINCSLVLGWLVIGYKFFLRRQGFPKWYIGIALFTLVFIFLDALALKLILPDEPLFNKNTGTEFIRSLIMVLIWVPYMLFSTRVKATFVR</sequence>
<feature type="transmembrane region" description="Helical" evidence="1">
    <location>
        <begin position="95"/>
        <end position="117"/>
    </location>
</feature>
<dbReference type="RefSeq" id="WP_008950945.1">
    <property type="nucleotide sequence ID" value="NZ_AHTH01000037.1"/>
</dbReference>
<organism evidence="2 3">
    <name type="scientific">Alishewanella jeotgali KCTC 22429</name>
    <dbReference type="NCBI Taxonomy" id="1129374"/>
    <lineage>
        <taxon>Bacteria</taxon>
        <taxon>Pseudomonadati</taxon>
        <taxon>Pseudomonadota</taxon>
        <taxon>Gammaproteobacteria</taxon>
        <taxon>Alteromonadales</taxon>
        <taxon>Alteromonadaceae</taxon>
        <taxon>Alishewanella</taxon>
    </lineage>
</organism>
<evidence type="ECO:0008006" key="4">
    <source>
        <dbReference type="Google" id="ProtNLM"/>
    </source>
</evidence>
<reference evidence="2 3" key="1">
    <citation type="journal article" date="2012" name="J. Bacteriol.">
        <title>Genome Sequence of Extracellular-Protease-Producing Alishewanella jeotgali Isolated from Traditional Korean Fermented Seafood.</title>
        <authorList>
            <person name="Jung J."/>
            <person name="Chun J."/>
            <person name="Park W."/>
        </authorList>
    </citation>
    <scope>NUCLEOTIDE SEQUENCE [LARGE SCALE GENOMIC DNA]</scope>
    <source>
        <strain evidence="2 3">KCTC 22429</strain>
    </source>
</reference>
<dbReference type="eggNOG" id="COG0697">
    <property type="taxonomic scope" value="Bacteria"/>
</dbReference>
<comment type="caution">
    <text evidence="2">The sequence shown here is derived from an EMBL/GenBank/DDBJ whole genome shotgun (WGS) entry which is preliminary data.</text>
</comment>
<keyword evidence="1" id="KW-1133">Transmembrane helix</keyword>